<organism evidence="2 3">
    <name type="scientific">Tetrahymena thermophila (strain SB210)</name>
    <dbReference type="NCBI Taxonomy" id="312017"/>
    <lineage>
        <taxon>Eukaryota</taxon>
        <taxon>Sar</taxon>
        <taxon>Alveolata</taxon>
        <taxon>Ciliophora</taxon>
        <taxon>Intramacronucleata</taxon>
        <taxon>Oligohymenophorea</taxon>
        <taxon>Hymenostomatida</taxon>
        <taxon>Tetrahymenina</taxon>
        <taxon>Tetrahymenidae</taxon>
        <taxon>Tetrahymena</taxon>
    </lineage>
</organism>
<evidence type="ECO:0000313" key="3">
    <source>
        <dbReference type="Proteomes" id="UP000009168"/>
    </source>
</evidence>
<evidence type="ECO:0000313" key="2">
    <source>
        <dbReference type="EMBL" id="EAR85044.1"/>
    </source>
</evidence>
<dbReference type="HOGENOM" id="CLU_319465_0_0_1"/>
<feature type="coiled-coil region" evidence="1">
    <location>
        <begin position="655"/>
        <end position="710"/>
    </location>
</feature>
<dbReference type="KEGG" id="tet:TTHERM_00529960"/>
<dbReference type="EMBL" id="GG662522">
    <property type="protein sequence ID" value="EAR85044.1"/>
    <property type="molecule type" value="Genomic_DNA"/>
</dbReference>
<dbReference type="InParanoid" id="I7M6E2"/>
<dbReference type="OMA" id="EMIVEGY"/>
<keyword evidence="1" id="KW-0175">Coiled coil</keyword>
<dbReference type="AlphaFoldDB" id="I7M6E2"/>
<gene>
    <name evidence="2" type="ORF">TTHERM_00529960</name>
</gene>
<reference evidence="3" key="1">
    <citation type="journal article" date="2006" name="PLoS Biol.">
        <title>Macronuclear genome sequence of the ciliate Tetrahymena thermophila, a model eukaryote.</title>
        <authorList>
            <person name="Eisen J.A."/>
            <person name="Coyne R.S."/>
            <person name="Wu M."/>
            <person name="Wu D."/>
            <person name="Thiagarajan M."/>
            <person name="Wortman J.R."/>
            <person name="Badger J.H."/>
            <person name="Ren Q."/>
            <person name="Amedeo P."/>
            <person name="Jones K.M."/>
            <person name="Tallon L.J."/>
            <person name="Delcher A.L."/>
            <person name="Salzberg S.L."/>
            <person name="Silva J.C."/>
            <person name="Haas B.J."/>
            <person name="Majoros W.H."/>
            <person name="Farzad M."/>
            <person name="Carlton J.M."/>
            <person name="Smith R.K. Jr."/>
            <person name="Garg J."/>
            <person name="Pearlman R.E."/>
            <person name="Karrer K.M."/>
            <person name="Sun L."/>
            <person name="Manning G."/>
            <person name="Elde N.C."/>
            <person name="Turkewitz A.P."/>
            <person name="Asai D.J."/>
            <person name="Wilkes D.E."/>
            <person name="Wang Y."/>
            <person name="Cai H."/>
            <person name="Collins K."/>
            <person name="Stewart B.A."/>
            <person name="Lee S.R."/>
            <person name="Wilamowska K."/>
            <person name="Weinberg Z."/>
            <person name="Ruzzo W.L."/>
            <person name="Wloga D."/>
            <person name="Gaertig J."/>
            <person name="Frankel J."/>
            <person name="Tsao C.-C."/>
            <person name="Gorovsky M.A."/>
            <person name="Keeling P.J."/>
            <person name="Waller R.F."/>
            <person name="Patron N.J."/>
            <person name="Cherry J.M."/>
            <person name="Stover N.A."/>
            <person name="Krieger C.J."/>
            <person name="del Toro C."/>
            <person name="Ryder H.F."/>
            <person name="Williamson S.C."/>
            <person name="Barbeau R.A."/>
            <person name="Hamilton E.P."/>
            <person name="Orias E."/>
        </authorList>
    </citation>
    <scope>NUCLEOTIDE SEQUENCE [LARGE SCALE GENOMIC DNA]</scope>
    <source>
        <strain evidence="3">SB210</strain>
    </source>
</reference>
<evidence type="ECO:0000256" key="1">
    <source>
        <dbReference type="SAM" id="Coils"/>
    </source>
</evidence>
<accession>I7M6E2</accession>
<sequence length="910" mass="107126">MSEIQFSLSIKNIEFGNQNEYLHDLGCYLSQISDQEERFIDLILFSDECNKANLQFQSQNSYKLRLVFKRLSTNESVGYISFSDLQLLQIPKQTQQFQQWFTLFDSQNDDEFDGVLGESNDQENPRVLLQFILGETSNIMNDLRQSQQEQQSLVIDKIRETDEEHQENFHSLQLQKIKKQSSCEQNFQKRVESGLKRVEDAQKELLISEQMRSNEKCEQILQYKSIDNVSQNLLEKFNQKSNSLPESSENFQNEINDLNLSDEDSNQFSSISKLDDVQLTLTSKEYQDKILHLQIILINQEKELERIQQQYQKSITGYQKHFQDLNDENVKIKNKLIEQEFESNQKLKILENSNKCLNKQVSYMKTVLQRRDKILEIEPDQKKLILSVVDQINQLQIIFQSQENVQNSDINNSPSKIQNLNCLKEQLSRVSEFLEKQSAKEESLQHNLNKLEEELKQSNELLEQALKQGVESQQTIQQLNSKIEKLNQFQVEQLDEFRDMNEQLKNQQHLVQQEKITKLQLEAEVKEFKEKIKGTEQQYKEQIQILQKEIEQLKLKSQNKNVIACYKAKLEEKDQIHAQLLQEIQKLQSLMRSSLSEYESIQKNDIQQYTKELESQIEQLNNIITEKDKRINELIYQNQDQCIQIAQQIGQKEFIENLIKEIDLCKNNLAQLGNQKDKLENNMMQLQQELIKKNEQNINLVQKLAKMQNQLRQTVSAQEKIVSQASVMEQNSGLLFQEKEQFKENRNNQYENSEIDRILYQEYSQFKFIKVNKNIYQFGSKLLDIQLTNNSLICRVVDQQNNERTNQFILLDDFIKLERHPINIFDSIKTYNSSSNVNSCYHQRNSSSSSYSSKENPKHLSVFTSRDKEQLSSCSNTQRSLTNGIIIKKSPLQVSRISSHNSQRQTQNQI</sequence>
<proteinExistence type="predicted"/>
<protein>
    <submittedName>
        <fullName evidence="2">Uncharacterized protein</fullName>
    </submittedName>
</protein>
<dbReference type="Proteomes" id="UP000009168">
    <property type="component" value="Unassembled WGS sequence"/>
</dbReference>
<dbReference type="GeneID" id="7832102"/>
<keyword evidence="3" id="KW-1185">Reference proteome</keyword>
<dbReference type="RefSeq" id="XP_001032707.1">
    <property type="nucleotide sequence ID" value="XM_001032707.1"/>
</dbReference>
<name>I7M6E2_TETTS</name>
<feature type="coiled-coil region" evidence="1">
    <location>
        <begin position="417"/>
        <end position="630"/>
    </location>
</feature>